<reference evidence="4 5" key="1">
    <citation type="submission" date="2018-02" db="EMBL/GenBank/DDBJ databases">
        <authorList>
            <person name="Cohen D.B."/>
            <person name="Kent A.D."/>
        </authorList>
    </citation>
    <scope>NUCLEOTIDE SEQUENCE [LARGE SCALE GENOMIC DNA]</scope>
    <source>
        <strain evidence="4 5">CCAP 1448/3</strain>
    </source>
</reference>
<evidence type="ECO:0000256" key="2">
    <source>
        <dbReference type="ARBA" id="ARBA00022553"/>
    </source>
</evidence>
<reference evidence="4 5" key="2">
    <citation type="submission" date="2018-03" db="EMBL/GenBank/DDBJ databases">
        <title>The ancient ancestry and fast evolution of plastids.</title>
        <authorList>
            <person name="Moore K.R."/>
            <person name="Magnabosco C."/>
            <person name="Momper L."/>
            <person name="Gold D.A."/>
            <person name="Bosak T."/>
            <person name="Fournier G.P."/>
        </authorList>
    </citation>
    <scope>NUCLEOTIDE SEQUENCE [LARGE SCALE GENOMIC DNA]</scope>
    <source>
        <strain evidence="4 5">CCAP 1448/3</strain>
    </source>
</reference>
<gene>
    <name evidence="4" type="ORF">C7B64_12060</name>
</gene>
<dbReference type="SMART" id="SM00823">
    <property type="entry name" value="PKS_PP"/>
    <property type="match status" value="1"/>
</dbReference>
<evidence type="ECO:0000313" key="4">
    <source>
        <dbReference type="EMBL" id="PSB02641.1"/>
    </source>
</evidence>
<name>A0A2T1C2Z8_9CYAN</name>
<evidence type="ECO:0000259" key="3">
    <source>
        <dbReference type="PROSITE" id="PS50075"/>
    </source>
</evidence>
<evidence type="ECO:0000256" key="1">
    <source>
        <dbReference type="ARBA" id="ARBA00022450"/>
    </source>
</evidence>
<dbReference type="PROSITE" id="PS50075">
    <property type="entry name" value="CARRIER"/>
    <property type="match status" value="1"/>
</dbReference>
<dbReference type="InterPro" id="IPR006162">
    <property type="entry name" value="Ppantetheine_attach_site"/>
</dbReference>
<accession>A0A2T1C2Z8</accession>
<proteinExistence type="predicted"/>
<dbReference type="Proteomes" id="UP000238762">
    <property type="component" value="Unassembled WGS sequence"/>
</dbReference>
<dbReference type="InterPro" id="IPR036736">
    <property type="entry name" value="ACP-like_sf"/>
</dbReference>
<dbReference type="InterPro" id="IPR009081">
    <property type="entry name" value="PP-bd_ACP"/>
</dbReference>
<dbReference type="GO" id="GO:0031177">
    <property type="term" value="F:phosphopantetheine binding"/>
    <property type="evidence" value="ECO:0007669"/>
    <property type="project" value="InterPro"/>
</dbReference>
<dbReference type="PROSITE" id="PS00012">
    <property type="entry name" value="PHOSPHOPANTETHEINE"/>
    <property type="match status" value="1"/>
</dbReference>
<dbReference type="InterPro" id="IPR020806">
    <property type="entry name" value="PKS_PP-bd"/>
</dbReference>
<protein>
    <submittedName>
        <fullName evidence="4">Acyl carrier protein</fullName>
    </submittedName>
</protein>
<dbReference type="EMBL" id="PVWJ01000053">
    <property type="protein sequence ID" value="PSB02641.1"/>
    <property type="molecule type" value="Genomic_DNA"/>
</dbReference>
<dbReference type="Gene3D" id="1.10.1200.10">
    <property type="entry name" value="ACP-like"/>
    <property type="match status" value="1"/>
</dbReference>
<dbReference type="SMART" id="SM01294">
    <property type="entry name" value="PKS_PP_betabranch"/>
    <property type="match status" value="1"/>
</dbReference>
<keyword evidence="1" id="KW-0596">Phosphopantetheine</keyword>
<dbReference type="OrthoDB" id="425617at2"/>
<keyword evidence="5" id="KW-1185">Reference proteome</keyword>
<dbReference type="AlphaFoldDB" id="A0A2T1C2Z8"/>
<evidence type="ECO:0000313" key="5">
    <source>
        <dbReference type="Proteomes" id="UP000238762"/>
    </source>
</evidence>
<sequence>MQLQDLCSQPNETENTKTTLQTAMEKWLSVKLAEQLSLDVNTVSVTEPVTRYGIDSIDAVTMVSDLEDLLALELPATLLWDYPTIEKSAQYLAENFDISAILTDNDVN</sequence>
<comment type="caution">
    <text evidence="4">The sequence shown here is derived from an EMBL/GenBank/DDBJ whole genome shotgun (WGS) entry which is preliminary data.</text>
</comment>
<dbReference type="Pfam" id="PF00550">
    <property type="entry name" value="PP-binding"/>
    <property type="match status" value="1"/>
</dbReference>
<dbReference type="RefSeq" id="WP_106288904.1">
    <property type="nucleotide sequence ID" value="NZ_CAWNTC010000046.1"/>
</dbReference>
<dbReference type="SUPFAM" id="SSF47336">
    <property type="entry name" value="ACP-like"/>
    <property type="match status" value="1"/>
</dbReference>
<organism evidence="4 5">
    <name type="scientific">Merismopedia glauca CCAP 1448/3</name>
    <dbReference type="NCBI Taxonomy" id="1296344"/>
    <lineage>
        <taxon>Bacteria</taxon>
        <taxon>Bacillati</taxon>
        <taxon>Cyanobacteriota</taxon>
        <taxon>Cyanophyceae</taxon>
        <taxon>Synechococcales</taxon>
        <taxon>Merismopediaceae</taxon>
        <taxon>Merismopedia</taxon>
    </lineage>
</organism>
<feature type="domain" description="Carrier" evidence="3">
    <location>
        <begin position="14"/>
        <end position="96"/>
    </location>
</feature>
<keyword evidence="2" id="KW-0597">Phosphoprotein</keyword>